<gene>
    <name evidence="2" type="ORF">SAMN05444581_11320</name>
</gene>
<accession>A0A1I4B4T4</accession>
<dbReference type="AlphaFoldDB" id="A0A1I4B4T4"/>
<dbReference type="EMBL" id="FOSN01000013">
    <property type="protein sequence ID" value="SFK63724.1"/>
    <property type="molecule type" value="Genomic_DNA"/>
</dbReference>
<sequence>MIDKIDGGYHATHNNHKKSCTTKPFPAWVQAMKHDEPSEDEDHKAAERRHWTIQNWAQCITVVVGSLALIGAFVSASLSYRAFKEAQRQANAAQEQVGIMREQERAWVSAAIVIDGDYTFLPYLGGTLRFHLTLKNVGHTPAFNTRTSIRLYAPQSKGDDIITTLKEACEHLRSQPDLLSVVLFPDEITRSDIFNPELSYMVTVDQIVNHIKISHNGDNISLFILGCVDYTINDEHHETSVLYSIYTVEKNTGAINGTISPYETIKREDIRVRAVYGHSSLTY</sequence>
<reference evidence="2 3" key="1">
    <citation type="submission" date="2016-10" db="EMBL/GenBank/DDBJ databases">
        <authorList>
            <person name="de Groot N.N."/>
        </authorList>
    </citation>
    <scope>NUCLEOTIDE SEQUENCE [LARGE SCALE GENOMIC DNA]</scope>
    <source>
        <strain evidence="2 3">NE2</strain>
    </source>
</reference>
<organism evidence="2 3">
    <name type="scientific">Methylocapsa palsarum</name>
    <dbReference type="NCBI Taxonomy" id="1612308"/>
    <lineage>
        <taxon>Bacteria</taxon>
        <taxon>Pseudomonadati</taxon>
        <taxon>Pseudomonadota</taxon>
        <taxon>Alphaproteobacteria</taxon>
        <taxon>Hyphomicrobiales</taxon>
        <taxon>Beijerinckiaceae</taxon>
        <taxon>Methylocapsa</taxon>
    </lineage>
</organism>
<evidence type="ECO:0000313" key="2">
    <source>
        <dbReference type="EMBL" id="SFK63724.1"/>
    </source>
</evidence>
<protein>
    <submittedName>
        <fullName evidence="2">Uncharacterized protein</fullName>
    </submittedName>
</protein>
<dbReference type="RefSeq" id="WP_091684655.1">
    <property type="nucleotide sequence ID" value="NZ_FOSN01000013.1"/>
</dbReference>
<evidence type="ECO:0000256" key="1">
    <source>
        <dbReference type="SAM" id="Phobius"/>
    </source>
</evidence>
<name>A0A1I4B4T4_9HYPH</name>
<evidence type="ECO:0000313" key="3">
    <source>
        <dbReference type="Proteomes" id="UP000198755"/>
    </source>
</evidence>
<keyword evidence="1" id="KW-0812">Transmembrane</keyword>
<feature type="transmembrane region" description="Helical" evidence="1">
    <location>
        <begin position="55"/>
        <end position="78"/>
    </location>
</feature>
<keyword evidence="1" id="KW-1133">Transmembrane helix</keyword>
<proteinExistence type="predicted"/>
<keyword evidence="3" id="KW-1185">Reference proteome</keyword>
<keyword evidence="1" id="KW-0472">Membrane</keyword>
<dbReference type="Proteomes" id="UP000198755">
    <property type="component" value="Unassembled WGS sequence"/>
</dbReference>